<evidence type="ECO:0000256" key="8">
    <source>
        <dbReference type="SAM" id="SignalP"/>
    </source>
</evidence>
<comment type="function">
    <text evidence="6">Has immunoglobulin-binding and hemagglutination properties, and can bind to mannose. Essential for virulence. May be involved in LPS biosynthesis or polysaccharide transport.</text>
</comment>
<evidence type="ECO:0000256" key="6">
    <source>
        <dbReference type="ARBA" id="ARBA00025321"/>
    </source>
</evidence>
<evidence type="ECO:0000256" key="1">
    <source>
        <dbReference type="ARBA" id="ARBA00004167"/>
    </source>
</evidence>
<gene>
    <name evidence="9" type="ORF">HDIA_4006</name>
</gene>
<evidence type="ECO:0000256" key="7">
    <source>
        <dbReference type="SAM" id="Phobius"/>
    </source>
</evidence>
<name>A0A2C9DB74_9HYPH</name>
<feature type="transmembrane region" description="Helical" evidence="7">
    <location>
        <begin position="79"/>
        <end position="98"/>
    </location>
</feature>
<dbReference type="InterPro" id="IPR012413">
    <property type="entry name" value="BA14K"/>
</dbReference>
<evidence type="ECO:0000256" key="5">
    <source>
        <dbReference type="ARBA" id="ARBA00022734"/>
    </source>
</evidence>
<feature type="signal peptide" evidence="8">
    <location>
        <begin position="1"/>
        <end position="22"/>
    </location>
</feature>
<dbReference type="GO" id="GO:0016020">
    <property type="term" value="C:membrane"/>
    <property type="evidence" value="ECO:0007669"/>
    <property type="project" value="UniProtKB-SubCell"/>
</dbReference>
<accession>A0A2C9DB74</accession>
<feature type="chain" id="PRO_5012813003" description="Lectin-like protein BA14k" evidence="8">
    <location>
        <begin position="23"/>
        <end position="158"/>
    </location>
</feature>
<dbReference type="OrthoDB" id="7478836at2"/>
<reference evidence="10" key="1">
    <citation type="submission" date="2017-09" db="EMBL/GenBank/DDBJ databases">
        <title>Genome sequence of Nannocystis excedens DSM 71.</title>
        <authorList>
            <person name="Blom J."/>
        </authorList>
    </citation>
    <scope>NUCLEOTIDE SEQUENCE [LARGE SCALE GENOMIC DNA]</scope>
    <source>
        <strain evidence="10">type strain: E19</strain>
    </source>
</reference>
<proteinExistence type="inferred from homology"/>
<evidence type="ECO:0000256" key="4">
    <source>
        <dbReference type="ARBA" id="ARBA00022475"/>
    </source>
</evidence>
<evidence type="ECO:0000256" key="3">
    <source>
        <dbReference type="ARBA" id="ARBA00020552"/>
    </source>
</evidence>
<dbReference type="KEGG" id="hdi:HDIA_4006"/>
<keyword evidence="7" id="KW-0472">Membrane</keyword>
<protein>
    <recommendedName>
        <fullName evidence="3">Lectin-like protein BA14k</fullName>
    </recommendedName>
</protein>
<keyword evidence="5" id="KW-0430">Lectin</keyword>
<comment type="subcellular location">
    <subcellularLocation>
        <location evidence="1">Membrane</location>
        <topology evidence="1">Single-pass membrane protein</topology>
    </subcellularLocation>
</comment>
<sequence>MKRTISAVLAATILATSVFATAAPAFADGRREHYMERYYNQHGRDRDYYRWRKDRRHWNDRDYRRWYEGHRRHDDNNDAAAAAIFGLAAGAILGGIAAGSMAPPPRSRATINSDAPPSAGGYRFGSAGYVSYCSSKYRSFDARSGTFMGYDGYRHYCQ</sequence>
<keyword evidence="7" id="KW-0812">Transmembrane</keyword>
<evidence type="ECO:0000256" key="2">
    <source>
        <dbReference type="ARBA" id="ARBA00010270"/>
    </source>
</evidence>
<evidence type="ECO:0000313" key="10">
    <source>
        <dbReference type="Proteomes" id="UP000223606"/>
    </source>
</evidence>
<evidence type="ECO:0000313" key="9">
    <source>
        <dbReference type="EMBL" id="SON57547.1"/>
    </source>
</evidence>
<dbReference type="GO" id="GO:0030246">
    <property type="term" value="F:carbohydrate binding"/>
    <property type="evidence" value="ECO:0007669"/>
    <property type="project" value="UniProtKB-KW"/>
</dbReference>
<comment type="similarity">
    <text evidence="2">Belongs to the BA14k family.</text>
</comment>
<dbReference type="EMBL" id="LT960614">
    <property type="protein sequence ID" value="SON57547.1"/>
    <property type="molecule type" value="Genomic_DNA"/>
</dbReference>
<organism evidence="9 10">
    <name type="scientific">Hartmannibacter diazotrophicus</name>
    <dbReference type="NCBI Taxonomy" id="1482074"/>
    <lineage>
        <taxon>Bacteria</taxon>
        <taxon>Pseudomonadati</taxon>
        <taxon>Pseudomonadota</taxon>
        <taxon>Alphaproteobacteria</taxon>
        <taxon>Hyphomicrobiales</taxon>
        <taxon>Pleomorphomonadaceae</taxon>
        <taxon>Hartmannibacter</taxon>
    </lineage>
</organism>
<dbReference type="AlphaFoldDB" id="A0A2C9DB74"/>
<keyword evidence="7" id="KW-1133">Transmembrane helix</keyword>
<dbReference type="Pfam" id="PF07886">
    <property type="entry name" value="BA14K"/>
    <property type="match status" value="1"/>
</dbReference>
<dbReference type="Proteomes" id="UP000223606">
    <property type="component" value="Chromosome 1"/>
</dbReference>
<keyword evidence="8" id="KW-0732">Signal</keyword>
<keyword evidence="10" id="KW-1185">Reference proteome</keyword>
<keyword evidence="4" id="KW-1003">Cell membrane</keyword>